<keyword evidence="9 14" id="KW-1133">Transmembrane helix</keyword>
<dbReference type="InterPro" id="IPR000568">
    <property type="entry name" value="ATP_synth_F0_asu"/>
</dbReference>
<evidence type="ECO:0000256" key="3">
    <source>
        <dbReference type="ARBA" id="ARBA00006810"/>
    </source>
</evidence>
<name>Q0H2E6_9HYME</name>
<comment type="subunit">
    <text evidence="4">F-type ATPases have 2 components, CF(1) - the catalytic core - and CF(0) - the membrane proton channel. CF(1) has five subunits: alpha(3), beta(3), gamma(1), delta(1), epsilon(1). CF(0) has three main subunits: a, b and c.</text>
</comment>
<keyword evidence="5" id="KW-0813">Transport</keyword>
<dbReference type="GO" id="GO:0046933">
    <property type="term" value="F:proton-transporting ATP synthase activity, rotational mechanism"/>
    <property type="evidence" value="ECO:0007669"/>
    <property type="project" value="TreeGrafter"/>
</dbReference>
<keyword evidence="8" id="KW-0375">Hydrogen ion transport</keyword>
<dbReference type="PANTHER" id="PTHR11410:SF0">
    <property type="entry name" value="ATP SYNTHASE SUBUNIT A"/>
    <property type="match status" value="1"/>
</dbReference>
<dbReference type="InterPro" id="IPR035908">
    <property type="entry name" value="F0_ATP_A_sf"/>
</dbReference>
<feature type="transmembrane region" description="Helical" evidence="14">
    <location>
        <begin position="20"/>
        <end position="39"/>
    </location>
</feature>
<evidence type="ECO:0000256" key="4">
    <source>
        <dbReference type="ARBA" id="ARBA00011648"/>
    </source>
</evidence>
<evidence type="ECO:0000313" key="15">
    <source>
        <dbReference type="EMBL" id="ABB96388.1"/>
    </source>
</evidence>
<dbReference type="PROSITE" id="PS00449">
    <property type="entry name" value="ATPASE_A"/>
    <property type="match status" value="1"/>
</dbReference>
<dbReference type="PRINTS" id="PR00123">
    <property type="entry name" value="ATPASEA"/>
</dbReference>
<comment type="subcellular location">
    <subcellularLocation>
        <location evidence="2">Membrane</location>
        <topology evidence="2">Multi-pass membrane protein</topology>
    </subcellularLocation>
    <subcellularLocation>
        <location evidence="13">Mitochondrion inner membrane</location>
        <topology evidence="13">Multi-pass membrane protein</topology>
    </subcellularLocation>
</comment>
<sequence length="219" mass="25134">MMSNLFVLFDPSTSEYFPFNWLSMMLGLIILPSYMNYFYRSLIFGKLISKLIFNELKVLVNNKSSLLMFFSLFLFIMFNNFLGLFPYIFTSTSHLSVTLTLALPSWMSFMLFGWINKTNHMFTHLVPQNTPPILMPFMVLIETISNIIRAITLSVRLSANMIAGHLLMTLLSGLSNYLDYSLIILIMIQMLLITLESAVSIIQGYVSMILSTMYSSEVN</sequence>
<keyword evidence="6" id="KW-0138">CF(0)</keyword>
<evidence type="ECO:0000256" key="8">
    <source>
        <dbReference type="ARBA" id="ARBA00022781"/>
    </source>
</evidence>
<comment type="function">
    <text evidence="1">Mitochondrial membrane ATP synthase (F(1)F(0) ATP synthase or Complex V) produces ATP from ADP in the presence of a proton gradient across the membrane which is generated by electron transport complexes of the respiratory chain. F-type ATPases consist of two structural domains, F(1) - containing the extramembraneous catalytic core and F(0) - containing the membrane proton channel, linked together by a central stalk and a peripheral stalk. During catalysis, ATP synthesis in the catalytic domain of F(1) is coupled via a rotary mechanism of the central stalk subunits to proton translocation. Key component of the proton channel; it may play a direct role in the translocation of protons across the membrane.</text>
</comment>
<keyword evidence="10" id="KW-0406">Ion transport</keyword>
<evidence type="ECO:0000256" key="12">
    <source>
        <dbReference type="ARBA" id="ARBA00023310"/>
    </source>
</evidence>
<dbReference type="InterPro" id="IPR045083">
    <property type="entry name" value="ATP_synth_F0_asu_bact/mt"/>
</dbReference>
<comment type="similarity">
    <text evidence="3">Belongs to the ATPase A chain family.</text>
</comment>
<feature type="transmembrane region" description="Helical" evidence="14">
    <location>
        <begin position="66"/>
        <end position="89"/>
    </location>
</feature>
<evidence type="ECO:0000256" key="13">
    <source>
        <dbReference type="RuleBase" id="RU004450"/>
    </source>
</evidence>
<evidence type="ECO:0000256" key="6">
    <source>
        <dbReference type="ARBA" id="ARBA00022547"/>
    </source>
</evidence>
<evidence type="ECO:0000256" key="14">
    <source>
        <dbReference type="SAM" id="Phobius"/>
    </source>
</evidence>
<evidence type="ECO:0000256" key="10">
    <source>
        <dbReference type="ARBA" id="ARBA00023065"/>
    </source>
</evidence>
<organism evidence="15">
    <name type="scientific">Primeuchroeus sp. M48</name>
    <dbReference type="NCBI Taxonomy" id="161217"/>
    <lineage>
        <taxon>Eukaryota</taxon>
        <taxon>Metazoa</taxon>
        <taxon>Ecdysozoa</taxon>
        <taxon>Arthropoda</taxon>
        <taxon>Hexapoda</taxon>
        <taxon>Insecta</taxon>
        <taxon>Pterygota</taxon>
        <taxon>Neoptera</taxon>
        <taxon>Endopterygota</taxon>
        <taxon>Hymenoptera</taxon>
        <taxon>Apocrita</taxon>
        <taxon>Aculeata</taxon>
        <taxon>Chrysidoidea</taxon>
        <taxon>Chrysididae</taxon>
        <taxon>Chrysidinae</taxon>
        <taxon>Chrysidini</taxon>
        <taxon>Primeuchroeus</taxon>
    </lineage>
</organism>
<feature type="transmembrane region" description="Helical" evidence="14">
    <location>
        <begin position="95"/>
        <end position="115"/>
    </location>
</feature>
<dbReference type="CDD" id="cd00310">
    <property type="entry name" value="ATP-synt_Fo_a_6"/>
    <property type="match status" value="1"/>
</dbReference>
<keyword evidence="12" id="KW-0066">ATP synthesis</keyword>
<dbReference type="InterPro" id="IPR023011">
    <property type="entry name" value="ATP_synth_F0_asu_AS"/>
</dbReference>
<keyword evidence="15" id="KW-0496">Mitochondrion</keyword>
<reference evidence="15" key="1">
    <citation type="journal article" date="2006" name="Genome">
        <title>Mitochondrial genomes of Vanhornia eucnemidarum (Apocrita: Vanhorniidae) and Primeuchroeus spp. (Aculeata: Chrysididae): Evidence of rearranged mitochondrial genomes within the Apocrita (Insecta: Hymenoptera).</title>
        <authorList>
            <person name="Castro L.R."/>
            <person name="Ruberu K."/>
            <person name="Dowton M."/>
        </authorList>
    </citation>
    <scope>NUCLEOTIDE SEQUENCE</scope>
</reference>
<geneLocation type="mitochondrion" evidence="15"/>
<evidence type="ECO:0000256" key="11">
    <source>
        <dbReference type="ARBA" id="ARBA00023136"/>
    </source>
</evidence>
<feature type="transmembrane region" description="Helical" evidence="14">
    <location>
        <begin position="180"/>
        <end position="206"/>
    </location>
</feature>
<dbReference type="Pfam" id="PF00119">
    <property type="entry name" value="ATP-synt_A"/>
    <property type="match status" value="1"/>
</dbReference>
<dbReference type="Gene3D" id="1.20.120.220">
    <property type="entry name" value="ATP synthase, F0 complex, subunit A"/>
    <property type="match status" value="1"/>
</dbReference>
<gene>
    <name evidence="15" type="primary">atp6</name>
</gene>
<proteinExistence type="inferred from homology"/>
<dbReference type="PANTHER" id="PTHR11410">
    <property type="entry name" value="ATP SYNTHASE SUBUNIT A"/>
    <property type="match status" value="1"/>
</dbReference>
<evidence type="ECO:0000256" key="1">
    <source>
        <dbReference type="ARBA" id="ARBA00002070"/>
    </source>
</evidence>
<evidence type="ECO:0000256" key="9">
    <source>
        <dbReference type="ARBA" id="ARBA00022989"/>
    </source>
</evidence>
<dbReference type="EMBL" id="AH015389">
    <property type="protein sequence ID" value="ABB96388.1"/>
    <property type="molecule type" value="Genomic_DNA"/>
</dbReference>
<dbReference type="NCBIfam" id="TIGR01131">
    <property type="entry name" value="ATP_synt_6_or_A"/>
    <property type="match status" value="1"/>
</dbReference>
<dbReference type="AlphaFoldDB" id="Q0H2E6"/>
<dbReference type="SUPFAM" id="SSF81336">
    <property type="entry name" value="F1F0 ATP synthase subunit A"/>
    <property type="match status" value="1"/>
</dbReference>
<dbReference type="GO" id="GO:0045259">
    <property type="term" value="C:proton-transporting ATP synthase complex"/>
    <property type="evidence" value="ECO:0007669"/>
    <property type="project" value="UniProtKB-KW"/>
</dbReference>
<evidence type="ECO:0000256" key="5">
    <source>
        <dbReference type="ARBA" id="ARBA00022448"/>
    </source>
</evidence>
<keyword evidence="7 14" id="KW-0812">Transmembrane</keyword>
<evidence type="ECO:0000256" key="2">
    <source>
        <dbReference type="ARBA" id="ARBA00004141"/>
    </source>
</evidence>
<dbReference type="GO" id="GO:0005743">
    <property type="term" value="C:mitochondrial inner membrane"/>
    <property type="evidence" value="ECO:0007669"/>
    <property type="project" value="UniProtKB-SubCell"/>
</dbReference>
<keyword evidence="11 14" id="KW-0472">Membrane</keyword>
<accession>Q0H2E6</accession>
<evidence type="ECO:0000256" key="7">
    <source>
        <dbReference type="ARBA" id="ARBA00022692"/>
    </source>
</evidence>
<feature type="transmembrane region" description="Helical" evidence="14">
    <location>
        <begin position="157"/>
        <end position="174"/>
    </location>
</feature>
<protein>
    <recommendedName>
        <fullName evidence="13">ATP synthase subunit a</fullName>
    </recommendedName>
</protein>